<dbReference type="InterPro" id="IPR008462">
    <property type="entry name" value="CsbD"/>
</dbReference>
<dbReference type="Pfam" id="PF05532">
    <property type="entry name" value="CsbD"/>
    <property type="match status" value="1"/>
</dbReference>
<dbReference type="Proteomes" id="UP000240739">
    <property type="component" value="Unassembled WGS sequence"/>
</dbReference>
<organism evidence="4 5">
    <name type="scientific">Paraconexibacter algicola</name>
    <dbReference type="NCBI Taxonomy" id="2133960"/>
    <lineage>
        <taxon>Bacteria</taxon>
        <taxon>Bacillati</taxon>
        <taxon>Actinomycetota</taxon>
        <taxon>Thermoleophilia</taxon>
        <taxon>Solirubrobacterales</taxon>
        <taxon>Paraconexibacteraceae</taxon>
        <taxon>Paraconexibacter</taxon>
    </lineage>
</organism>
<keyword evidence="5" id="KW-1185">Reference proteome</keyword>
<feature type="domain" description="CsbD-like" evidence="3">
    <location>
        <begin position="2"/>
        <end position="50"/>
    </location>
</feature>
<evidence type="ECO:0000256" key="2">
    <source>
        <dbReference type="SAM" id="MobiDB-lite"/>
    </source>
</evidence>
<accession>A0A2T4UGF7</accession>
<comment type="caution">
    <text evidence="4">The sequence shown here is derived from an EMBL/GenBank/DDBJ whole genome shotgun (WGS) entry which is preliminary data.</text>
</comment>
<gene>
    <name evidence="4" type="ORF">C7Y72_00985</name>
</gene>
<dbReference type="InterPro" id="IPR036629">
    <property type="entry name" value="YjbJ_sf"/>
</dbReference>
<dbReference type="OrthoDB" id="2143260at2"/>
<dbReference type="EMBL" id="PYYB01000001">
    <property type="protein sequence ID" value="PTL58322.1"/>
    <property type="molecule type" value="Genomic_DNA"/>
</dbReference>
<evidence type="ECO:0000313" key="5">
    <source>
        <dbReference type="Proteomes" id="UP000240739"/>
    </source>
</evidence>
<evidence type="ECO:0000313" key="4">
    <source>
        <dbReference type="EMBL" id="PTL58322.1"/>
    </source>
</evidence>
<proteinExistence type="inferred from homology"/>
<dbReference type="SUPFAM" id="SSF69047">
    <property type="entry name" value="Hypothetical protein YjbJ"/>
    <property type="match status" value="1"/>
</dbReference>
<protein>
    <submittedName>
        <fullName evidence="4">CsbD family protein</fullName>
    </submittedName>
</protein>
<comment type="similarity">
    <text evidence="1">Belongs to the UPF0337 (CsbD) family.</text>
</comment>
<dbReference type="RefSeq" id="WP_107566760.1">
    <property type="nucleotide sequence ID" value="NZ_PYYB01000001.1"/>
</dbReference>
<dbReference type="AlphaFoldDB" id="A0A2T4UGF7"/>
<name>A0A2T4UGF7_9ACTN</name>
<feature type="region of interest" description="Disordered" evidence="2">
    <location>
        <begin position="1"/>
        <end position="62"/>
    </location>
</feature>
<evidence type="ECO:0000256" key="1">
    <source>
        <dbReference type="ARBA" id="ARBA00009129"/>
    </source>
</evidence>
<evidence type="ECO:0000259" key="3">
    <source>
        <dbReference type="Pfam" id="PF05532"/>
    </source>
</evidence>
<reference evidence="4 5" key="1">
    <citation type="submission" date="2018-03" db="EMBL/GenBank/DDBJ databases">
        <title>Aquarubrobacter algicola gen. nov., sp. nov., a novel actinobacterium isolated from shallow eutrophic lake during the end of cyanobacterial harmful algal blooms.</title>
        <authorList>
            <person name="Chun S.J."/>
        </authorList>
    </citation>
    <scope>NUCLEOTIDE SEQUENCE [LARGE SCALE GENOMIC DNA]</scope>
    <source>
        <strain evidence="4 5">Seoho-28</strain>
    </source>
</reference>
<dbReference type="Gene3D" id="1.10.1470.10">
    <property type="entry name" value="YjbJ"/>
    <property type="match status" value="1"/>
</dbReference>
<sequence>MAGTTDQIKGKAKQAAGDLTGDEELRQEGKADELTGKVKEAAEDVKDAVSGALDSVKDKLKK</sequence>
<feature type="compositionally biased region" description="Basic and acidic residues" evidence="2">
    <location>
        <begin position="23"/>
        <end position="47"/>
    </location>
</feature>